<dbReference type="EMBL" id="CP000828">
    <property type="protein sequence ID" value="ABW26893.1"/>
    <property type="molecule type" value="Genomic_DNA"/>
</dbReference>
<evidence type="ECO:0000313" key="2">
    <source>
        <dbReference type="EMBL" id="ABW26893.1"/>
    </source>
</evidence>
<dbReference type="InterPro" id="IPR005031">
    <property type="entry name" value="COQ10_START"/>
</dbReference>
<dbReference type="Proteomes" id="UP000000268">
    <property type="component" value="Chromosome"/>
</dbReference>
<keyword evidence="3" id="KW-1185">Reference proteome</keyword>
<dbReference type="AlphaFoldDB" id="B0CDG8"/>
<organism evidence="2 3">
    <name type="scientific">Acaryochloris marina (strain MBIC 11017)</name>
    <dbReference type="NCBI Taxonomy" id="329726"/>
    <lineage>
        <taxon>Bacteria</taxon>
        <taxon>Bacillati</taxon>
        <taxon>Cyanobacteriota</taxon>
        <taxon>Cyanophyceae</taxon>
        <taxon>Acaryochloridales</taxon>
        <taxon>Acaryochloridaceae</taxon>
        <taxon>Acaryochloris</taxon>
    </lineage>
</organism>
<dbReference type="SUPFAM" id="SSF55961">
    <property type="entry name" value="Bet v1-like"/>
    <property type="match status" value="1"/>
</dbReference>
<dbReference type="OrthoDB" id="539556at2"/>
<reference evidence="2 3" key="1">
    <citation type="journal article" date="2008" name="Proc. Natl. Acad. Sci. U.S.A.">
        <title>Niche adaptation and genome expansion in the chlorophyll d-producing cyanobacterium Acaryochloris marina.</title>
        <authorList>
            <person name="Swingley W.D."/>
            <person name="Chen M."/>
            <person name="Cheung P.C."/>
            <person name="Conrad A.L."/>
            <person name="Dejesa L.C."/>
            <person name="Hao J."/>
            <person name="Honchak B.M."/>
            <person name="Karbach L.E."/>
            <person name="Kurdoglu A."/>
            <person name="Lahiri S."/>
            <person name="Mastrian S.D."/>
            <person name="Miyashita H."/>
            <person name="Page L."/>
            <person name="Ramakrishna P."/>
            <person name="Satoh S."/>
            <person name="Sattley W.M."/>
            <person name="Shimada Y."/>
            <person name="Taylor H.L."/>
            <person name="Tomo T."/>
            <person name="Tsuchiya T."/>
            <person name="Wang Z.T."/>
            <person name="Raymond J."/>
            <person name="Mimuro M."/>
            <person name="Blankenship R.E."/>
            <person name="Touchman J.W."/>
        </authorList>
    </citation>
    <scope>NUCLEOTIDE SEQUENCE [LARGE SCALE GENOMIC DNA]</scope>
    <source>
        <strain evidence="3">MBIC 11017</strain>
    </source>
</reference>
<dbReference type="RefSeq" id="WP_012162395.1">
    <property type="nucleotide sequence ID" value="NC_009925.1"/>
</dbReference>
<protein>
    <recommendedName>
        <fullName evidence="1">Coenzyme Q-binding protein COQ10 START domain-containing protein</fullName>
    </recommendedName>
</protein>
<dbReference type="HOGENOM" id="CLU_111117_0_0_3"/>
<dbReference type="InterPro" id="IPR023393">
    <property type="entry name" value="START-like_dom_sf"/>
</dbReference>
<dbReference type="KEGG" id="amr:AM1_1873"/>
<sequence>MMQTSFPSRQPLDALTTGLSDLQQQALRCGEAIVSGHAGQYVAQVVMESEPETAWQVLTDFEHLAQFLPNVVATQILEASAQRTVVEQTNVSQILFAQVQSKVRTENRVMAPGKLSFHLLKGDLNYLQGYWQVLPLATSQVLVKQVVSADADLGFLEGSFHLLFRETLKRTLAAIQTETQARTLLKAA</sequence>
<gene>
    <name evidence="2" type="ordered locus">AM1_1873</name>
</gene>
<accession>B0CDG8</accession>
<dbReference type="STRING" id="329726.AM1_1873"/>
<dbReference type="Gene3D" id="3.30.530.20">
    <property type="match status" value="1"/>
</dbReference>
<dbReference type="PANTHER" id="PTHR34060">
    <property type="entry name" value="POLYKETIDE CYCLASE / DEHYDRASE AND LIPID TRANSPORT PROTEIN"/>
    <property type="match status" value="1"/>
</dbReference>
<feature type="domain" description="Coenzyme Q-binding protein COQ10 START" evidence="1">
    <location>
        <begin position="50"/>
        <end position="174"/>
    </location>
</feature>
<dbReference type="Pfam" id="PF03364">
    <property type="entry name" value="Polyketide_cyc"/>
    <property type="match status" value="1"/>
</dbReference>
<proteinExistence type="predicted"/>
<name>B0CDG8_ACAM1</name>
<dbReference type="PANTHER" id="PTHR34060:SF1">
    <property type="entry name" value="POLYKETIDE CYCLASE _ DEHYDRASE AND LIPID TRANSPORT PROTEIN"/>
    <property type="match status" value="1"/>
</dbReference>
<evidence type="ECO:0000259" key="1">
    <source>
        <dbReference type="Pfam" id="PF03364"/>
    </source>
</evidence>
<evidence type="ECO:0000313" key="3">
    <source>
        <dbReference type="Proteomes" id="UP000000268"/>
    </source>
</evidence>
<dbReference type="eggNOG" id="COG2867">
    <property type="taxonomic scope" value="Bacteria"/>
</dbReference>
<dbReference type="CDD" id="cd08866">
    <property type="entry name" value="SRPBCC_11"/>
    <property type="match status" value="1"/>
</dbReference>